<dbReference type="Gene3D" id="3.90.180.10">
    <property type="entry name" value="Medium-chain alcohol dehydrogenases, catalytic domain"/>
    <property type="match status" value="2"/>
</dbReference>
<keyword evidence="2" id="KW-0597">Phosphoprotein</keyword>
<protein>
    <submittedName>
        <fullName evidence="7">Polyketide synthase</fullName>
    </submittedName>
</protein>
<keyword evidence="8" id="KW-1185">Reference proteome</keyword>
<evidence type="ECO:0000259" key="5">
    <source>
        <dbReference type="SMART" id="SM00822"/>
    </source>
</evidence>
<dbReference type="GO" id="GO:0044550">
    <property type="term" value="P:secondary metabolite biosynthetic process"/>
    <property type="evidence" value="ECO:0007669"/>
    <property type="project" value="TreeGrafter"/>
</dbReference>
<evidence type="ECO:0000256" key="4">
    <source>
        <dbReference type="SAM" id="MobiDB-lite"/>
    </source>
</evidence>
<dbReference type="InterPro" id="IPR050091">
    <property type="entry name" value="PKS_NRPS_Biosynth_Enz"/>
</dbReference>
<dbReference type="Pfam" id="PF08659">
    <property type="entry name" value="KR"/>
    <property type="match status" value="1"/>
</dbReference>
<evidence type="ECO:0000259" key="6">
    <source>
        <dbReference type="SMART" id="SM00829"/>
    </source>
</evidence>
<evidence type="ECO:0000313" key="7">
    <source>
        <dbReference type="EMBL" id="KAF5548225.1"/>
    </source>
</evidence>
<dbReference type="InterPro" id="IPR036291">
    <property type="entry name" value="NAD(P)-bd_dom_sf"/>
</dbReference>
<gene>
    <name evidence="7" type="ORF">FMEXI_4789</name>
</gene>
<dbReference type="PANTHER" id="PTHR43775:SF37">
    <property type="entry name" value="SI:DKEY-61P9.11"/>
    <property type="match status" value="1"/>
</dbReference>
<feature type="compositionally biased region" description="Basic and acidic residues" evidence="4">
    <location>
        <begin position="630"/>
        <end position="648"/>
    </location>
</feature>
<dbReference type="GO" id="GO:0016491">
    <property type="term" value="F:oxidoreductase activity"/>
    <property type="evidence" value="ECO:0007669"/>
    <property type="project" value="UniProtKB-KW"/>
</dbReference>
<evidence type="ECO:0000256" key="3">
    <source>
        <dbReference type="ARBA" id="ARBA00023002"/>
    </source>
</evidence>
<accession>A0A8H5J672</accession>
<keyword evidence="3" id="KW-0560">Oxidoreductase</keyword>
<reference evidence="7 8" key="1">
    <citation type="submission" date="2020-05" db="EMBL/GenBank/DDBJ databases">
        <title>Identification and distribution of gene clusters putatively required for synthesis of sphingolipid metabolism inhibitors in phylogenetically diverse species of the filamentous fungus Fusarium.</title>
        <authorList>
            <person name="Kim H.-S."/>
            <person name="Busman M."/>
            <person name="Brown D.W."/>
            <person name="Divon H."/>
            <person name="Uhlig S."/>
            <person name="Proctor R.H."/>
        </authorList>
    </citation>
    <scope>NUCLEOTIDE SEQUENCE [LARGE SCALE GENOMIC DNA]</scope>
    <source>
        <strain evidence="7 8">NRRL 53147</strain>
    </source>
</reference>
<dbReference type="GO" id="GO:0004312">
    <property type="term" value="F:fatty acid synthase activity"/>
    <property type="evidence" value="ECO:0007669"/>
    <property type="project" value="TreeGrafter"/>
</dbReference>
<dbReference type="GO" id="GO:0006633">
    <property type="term" value="P:fatty acid biosynthetic process"/>
    <property type="evidence" value="ECO:0007669"/>
    <property type="project" value="TreeGrafter"/>
</dbReference>
<dbReference type="SUPFAM" id="SSF51735">
    <property type="entry name" value="NAD(P)-binding Rossmann-fold domains"/>
    <property type="match status" value="2"/>
</dbReference>
<dbReference type="InterPro" id="IPR057326">
    <property type="entry name" value="KR_dom"/>
</dbReference>
<dbReference type="Gene3D" id="3.40.50.720">
    <property type="entry name" value="NAD(P)-binding Rossmann-like Domain"/>
    <property type="match status" value="3"/>
</dbReference>
<dbReference type="SMART" id="SM00822">
    <property type="entry name" value="PKS_KR"/>
    <property type="match status" value="1"/>
</dbReference>
<sequence length="660" mass="71739">MFQSRTYNGLHRQELPAQKQLLFRLPPGLEIPGLRLATFGTKLSLTWGDGSSFSGETETPSREVEYVAQDGVITTGRAVRDISTDTALRSLVSKQLQEKPWGEGPALKLDIGHSGSLDSLQFVEDQSHAEELGPRDVEIEAMAWGLTSRDLDVALGHPDKRTEEFGSGCVGVMTRIGESHSNTIRIGDRVAMVSAGCMRKYARTNEAYVFKIPDSLSYEDATQLAFPGLTACHSILNVARVQENDMVLIHSAAMSTAAERQLLIDTVGLNADSIFDKNSPSLTQDVMRVTEEEGVDVLLDCSRDTLDTPLLCVRDGACLVSFGGRNGSVASKMGAEIMSSNLTFSSIDIMRLKPKVFGQLAQTTMQLLAEGKIQPPQLSPAFKISDIRKGFKKLLEDTIERVIVTAEQGDAVPQFVQNHRLWTFDGNSTYLVAGGSGGLGRAIIRWMADRGAKHLIVPSTSGATSEAAAQLVAELTSHGVNIVAPKCDVSIREDVTVMLEECSRTMPPIKGCFNAAMVLQDAIFQSNITFQQWELTICSKVDTSKNLHELLPKDLDFFILLSSLAGVVGQMASANYAGGCAYQDALAKHRRAKGQNALSLDIGWMSNIGIIAEKEAYSVRDSNNNTPDQAVDHAENARDTFQRSPDASERQQVVIRAIAA</sequence>
<dbReference type="EMBL" id="JAAOAM010000099">
    <property type="protein sequence ID" value="KAF5548225.1"/>
    <property type="molecule type" value="Genomic_DNA"/>
</dbReference>
<dbReference type="PANTHER" id="PTHR43775">
    <property type="entry name" value="FATTY ACID SYNTHASE"/>
    <property type="match status" value="1"/>
</dbReference>
<organism evidence="7 8">
    <name type="scientific">Fusarium mexicanum</name>
    <dbReference type="NCBI Taxonomy" id="751941"/>
    <lineage>
        <taxon>Eukaryota</taxon>
        <taxon>Fungi</taxon>
        <taxon>Dikarya</taxon>
        <taxon>Ascomycota</taxon>
        <taxon>Pezizomycotina</taxon>
        <taxon>Sordariomycetes</taxon>
        <taxon>Hypocreomycetidae</taxon>
        <taxon>Hypocreales</taxon>
        <taxon>Nectriaceae</taxon>
        <taxon>Fusarium</taxon>
        <taxon>Fusarium fujikuroi species complex</taxon>
    </lineage>
</organism>
<dbReference type="CDD" id="cd05195">
    <property type="entry name" value="enoyl_red"/>
    <property type="match status" value="1"/>
</dbReference>
<evidence type="ECO:0000313" key="8">
    <source>
        <dbReference type="Proteomes" id="UP000522262"/>
    </source>
</evidence>
<feature type="domain" description="Enoyl reductase (ER)" evidence="6">
    <location>
        <begin position="115"/>
        <end position="404"/>
    </location>
</feature>
<name>A0A8H5J672_9HYPO</name>
<dbReference type="InterPro" id="IPR013968">
    <property type="entry name" value="PKS_KR"/>
</dbReference>
<evidence type="ECO:0000256" key="2">
    <source>
        <dbReference type="ARBA" id="ARBA00022553"/>
    </source>
</evidence>
<proteinExistence type="predicted"/>
<dbReference type="SMART" id="SM00829">
    <property type="entry name" value="PKS_ER"/>
    <property type="match status" value="1"/>
</dbReference>
<dbReference type="Proteomes" id="UP000522262">
    <property type="component" value="Unassembled WGS sequence"/>
</dbReference>
<feature type="domain" description="Ketoreductase" evidence="5">
    <location>
        <begin position="428"/>
        <end position="607"/>
    </location>
</feature>
<dbReference type="InterPro" id="IPR020843">
    <property type="entry name" value="ER"/>
</dbReference>
<comment type="caution">
    <text evidence="7">The sequence shown here is derived from an EMBL/GenBank/DDBJ whole genome shotgun (WGS) entry which is preliminary data.</text>
</comment>
<keyword evidence="1" id="KW-0596">Phosphopantetheine</keyword>
<dbReference type="InterPro" id="IPR011032">
    <property type="entry name" value="GroES-like_sf"/>
</dbReference>
<dbReference type="SUPFAM" id="SSF50129">
    <property type="entry name" value="GroES-like"/>
    <property type="match status" value="1"/>
</dbReference>
<evidence type="ECO:0000256" key="1">
    <source>
        <dbReference type="ARBA" id="ARBA00022450"/>
    </source>
</evidence>
<dbReference type="AlphaFoldDB" id="A0A8H5J672"/>
<feature type="region of interest" description="Disordered" evidence="4">
    <location>
        <begin position="621"/>
        <end position="648"/>
    </location>
</feature>